<dbReference type="STRING" id="1408657.A0A0W4ZNY3"/>
<dbReference type="InterPro" id="IPR045167">
    <property type="entry name" value="Hobbit"/>
</dbReference>
<dbReference type="VEuPathDB" id="FungiDB:T551_02034"/>
<dbReference type="SMART" id="SM01215">
    <property type="entry name" value="Fmp27_SW"/>
    <property type="match status" value="1"/>
</dbReference>
<evidence type="ECO:0000259" key="3">
    <source>
        <dbReference type="SMART" id="SM01216"/>
    </source>
</evidence>
<dbReference type="EMBL" id="LFWA01000008">
    <property type="protein sequence ID" value="KTW30090.1"/>
    <property type="molecule type" value="Genomic_DNA"/>
</dbReference>
<keyword evidence="5" id="KW-1185">Reference proteome</keyword>
<accession>A0A0W4ZNY3</accession>
<dbReference type="SMART" id="SM01214">
    <property type="entry name" value="Fmp27_GFWDK"/>
    <property type="match status" value="1"/>
</dbReference>
<dbReference type="Pfam" id="PF10344">
    <property type="entry name" value="Hobbit"/>
    <property type="match status" value="1"/>
</dbReference>
<dbReference type="Proteomes" id="UP000053447">
    <property type="component" value="Unassembled WGS sequence"/>
</dbReference>
<dbReference type="eggNOG" id="KOG1910">
    <property type="taxonomic scope" value="Eukaryota"/>
</dbReference>
<name>A0A0W4ZNY3_PNEJ7</name>
<dbReference type="InterPro" id="IPR019415">
    <property type="entry name" value="FMP27_SW_RBG"/>
</dbReference>
<dbReference type="RefSeq" id="XP_018229651.1">
    <property type="nucleotide sequence ID" value="XM_018374297.1"/>
</dbReference>
<comment type="caution">
    <text evidence="4">The sequence shown here is derived from an EMBL/GenBank/DDBJ whole genome shotgun (WGS) entry which is preliminary data.</text>
</comment>
<reference evidence="5" key="1">
    <citation type="journal article" date="2016" name="Nat. Commun.">
        <title>Genome analysis of three Pneumocystis species reveals adaptation mechanisms to life exclusively in mammalian hosts.</title>
        <authorList>
            <person name="Ma L."/>
            <person name="Chen Z."/>
            <person name="Huang D.W."/>
            <person name="Kutty G."/>
            <person name="Ishihara M."/>
            <person name="Wang H."/>
            <person name="Abouelleil A."/>
            <person name="Bishop L."/>
            <person name="Davey E."/>
            <person name="Deng R."/>
            <person name="Deng X."/>
            <person name="Fan L."/>
            <person name="Fantoni G."/>
            <person name="Fitzgerald M."/>
            <person name="Gogineni E."/>
            <person name="Goldberg J.M."/>
            <person name="Handley G."/>
            <person name="Hu X."/>
            <person name="Huber C."/>
            <person name="Jiao X."/>
            <person name="Jones K."/>
            <person name="Levin J.Z."/>
            <person name="Liu Y."/>
            <person name="Macdonald P."/>
            <person name="Melnikov A."/>
            <person name="Raley C."/>
            <person name="Sassi M."/>
            <person name="Sherman B.T."/>
            <person name="Song X."/>
            <person name="Sykes S."/>
            <person name="Tran B."/>
            <person name="Walsh L."/>
            <person name="Xia Y."/>
            <person name="Yang J."/>
            <person name="Young S."/>
            <person name="Zeng Q."/>
            <person name="Zheng X."/>
            <person name="Stephens R."/>
            <person name="Nusbaum C."/>
            <person name="Birren B.W."/>
            <person name="Azadi P."/>
            <person name="Lempicki R.A."/>
            <person name="Cuomo C.A."/>
            <person name="Kovacs J.A."/>
        </authorList>
    </citation>
    <scope>NUCLEOTIDE SEQUENCE [LARGE SCALE GENOMIC DNA]</scope>
    <source>
        <strain evidence="5">RU7</strain>
    </source>
</reference>
<dbReference type="GeneID" id="28940552"/>
<feature type="domain" description="FMP27/BLTP2/Hobbit GFWDK motif-containing RBG unit" evidence="1">
    <location>
        <begin position="983"/>
        <end position="1137"/>
    </location>
</feature>
<feature type="domain" description="FMP27 SW motif-containing RBG unit" evidence="2">
    <location>
        <begin position="863"/>
        <end position="965"/>
    </location>
</feature>
<evidence type="ECO:0000259" key="1">
    <source>
        <dbReference type="SMART" id="SM01214"/>
    </source>
</evidence>
<sequence length="2543" mass="298460">MPKNKTSSELIDRIFITFQGSLGYPIKDIKCILECGRILLNLDEFKFMHSHELNYFINHFNLFKFIFNNLFKTKKNTLGKPLLGLNKQYIIKKKHRFNIIDEIRFHVANLEMKKSILPFSLENSTFFLLKLKDIGINIKYADQNSGLYTYFFEKKSISYEILASCISLTVSIYHQKVIPKEANFILIPMITFTCKTAINHLVDNNIITKIPYSIDIIANSVITSPSVNFYHEKLLSVISLFGSMYSTRTLKLSKLQLFQNSILKLNMNFSIHDPIIRILISSKNFYKKLKHQENIMFILILSNIFLNIQTTISNKASNLSSINLAILFISQKLYYQSFKEKYSIFTIENFTFRLKFDLFPFNNVSIGAFNENMFINLNNIEAIRCLNNVFSNTLLNIKCNNLNKKNTKIENTSFLCNFNKLKKIECRGSELSIIISGNDPEVNSDHKGILLKINSWEISYYFSDISFKESLFSEYKEKNLLSYKREHILKNSIFNIISNSNGMLLFNDFKIFAIHSENISDIEEPIIKIRKLKLIFNTKINNEDFLLCISTEADQVYMTYSLLKYYTILLAINILKRTFFQNIQKTLQNHNSENSAQINNFPWEFVSIQIYVSSLKIKIELPAEQFLMLDIYEIKFSYDRNKTLLCEIENTIFYVHSPVIQNFWDRFININQLIIYYELIKTCYENTPKITLSIEAIRIRIPHKFILHMMVENIQNNIKSAKHLYYHFFANTSSYISIDRPVKEKLLCKIQLKSNIISFEIEDDPFEARLGLIWRIGLIEQKARIMREKTFNIKTEKIRDDSDLLDNNDQSKFESENEYFFESSFDKQELKQSYYKKYPIKNFENLQEFSENKFSNLPFTAEQAYEKLQKYNSQSWIRKFQKINDLQSSKSYSIRHKHWILDSTKYSTASQENILPLPTRPPLLSVLFLKVDLVFDKPSFPIENLHQFLQDTGKGLPLETKFLILIPFNLNWKMTEAKVYIRDYPLPLVYIPNSNSQSVNIPTWTLTSNLIIAEQYPEKEAIRDVNICIIPSNTEKKSSSFNIKVSRTVTPIKIYGIVDVIINTIHPTQITWGMSLQPAIQDIMRIFATFSRRQEDLYKLSFWDKIRLNVHTSFKFKWRGDGNVYLTLKGSRDPYHITGDGAGFIKCWKGNVQWNIGCDPDSRNFMIINSDEFILAIPDFTQQARDLMNWSNAIISTYENISNTYQNNNIHFQKIVMKLKGGVKWTAGLMFEQHCSDMCQKCNGKYQCRTFDFKPHYKVVLKVPEHSSSEITKKYDAFEGFRSHYIHGSLSIICPIDISSVASKSVDSFKSYNAIHLTPKVFKHFFNWWSLFNGIMSFPLKIGKLFPLPYISKKKIGHCLMTFKYKLELLPLFLSHIYNYRTDLDWVDKTFTSIGIKSRIKHFTLDIHQKNEEKNIYLKQLDKIKKNRNIIIDKAAINSISTDLRVILSRFNEINTEDLNGSGFNSQKSYDFKIDFQKNNKNHFIIDDDLKWIDIDDFIDLNLDIPIKGGPVFQILPLAYIPQFSYFRETNNYYNNLNPRNIYFLPKHQSESQNTHFCLNKKKDPYNIQFELIQKRQTEIMEQVDKNKIKLNYIENFVTKNSKGAILKSQYEKIVKENATLINKYDFINNILLQIKTDQDGNLETNEMNLPINNSFISCCGHEKFQIISEKTIPEQFADFDNRFFVHNIQLKWYNSVRNILLAYIHQVTQRKGFVYYMSQRAVKFITNLIKEQIKIDYNLSVIADEEIINQEFDDQKFDDQEIDQLIYDLINNVDNNFTIKDERTNKKSLSLDNNSVFYDDFDYILSKNYECQHSYVFKLFAPQIQLQSEKNTQAIAIMTAQNMQLKVFSIMDKSMTDDIINGLIQQKYIVKMDNAQVFVSKKENFLDNSINFFHTNSYGSVESNWSPWIPLESIYDFTNTPIAFTRVVDQTSASFKFIKYNRLRLKKNNSLNYNEKYLSENFVIESPEQYFNSIFVDFPKIIFTANSDQYYIIFLIVTDLLIYTEPTQKEKSERLERLMLAADFSDLTGTAEMVINLQETIRNLEEMRIQHRLYYENYNTEHRLVKAKIEAELRDCEDELFYLMKSIVASQKREDKINKNVAYMSWFLSASEIVWHSLLENNKPFVDFGLSNATYQRTDNFDGSNFNIIEIGTILGVNLLPKTIFPDLLSPYFTGPKNILHGRKKKMIRIYWHMLDSIGGIPVMDHFEVNLFPLSIKLEHDTGKKIFEYIFPDRNTMNFNTMQEKTLSKMDTNTDRSSDENCSKTHTWHPFYSNRNSSVSLLMSSIKSPIESFSCLSKLSPQSIKSNSSFQLFYDSEDFHRTEALKSLKNDLQITDLNTFEKVDKINNKSFPKAGEDLNQMVLRANNNMTLLYVKVPSVVLCLSYKGPKKKNIEDLNNFVFCIPTIEYRNKTWSYFDLALHLKKEVVRAIIGHTGSLVKDKFMQHRSSQKISQIGCQHILFKNMPLNYKNKNVKFEETLSDTVKNNNSLKRNYLHFGNKNSSCFLKQSIPSVAYLSKYKDETEELEENKLKKAKMLLGKFIR</sequence>
<dbReference type="OrthoDB" id="1562405at2759"/>
<dbReference type="PANTHER" id="PTHR15678:SF6">
    <property type="entry name" value="BRIDGE-LIKE LIPID TRANSFER PROTEIN FAMILY MEMBER 2"/>
    <property type="match status" value="1"/>
</dbReference>
<dbReference type="SMART" id="SM01216">
    <property type="entry name" value="Fmp27_WPPW"/>
    <property type="match status" value="1"/>
</dbReference>
<evidence type="ECO:0000313" key="5">
    <source>
        <dbReference type="Proteomes" id="UP000053447"/>
    </source>
</evidence>
<feature type="domain" description="FMP27 WPPW motif-containing RBG unit" evidence="3">
    <location>
        <begin position="1395"/>
        <end position="1915"/>
    </location>
</feature>
<dbReference type="InterPro" id="IPR019449">
    <property type="entry name" value="FMP27_WPPW_RBG"/>
</dbReference>
<dbReference type="InterPro" id="IPR019441">
    <property type="entry name" value="FMP27/BLTP2/Hobbit_GFWDK_RBG"/>
</dbReference>
<evidence type="ECO:0000259" key="2">
    <source>
        <dbReference type="SMART" id="SM01215"/>
    </source>
</evidence>
<gene>
    <name evidence="4" type="ORF">T551_02034</name>
</gene>
<protein>
    <submittedName>
        <fullName evidence="4">Uncharacterized protein</fullName>
    </submittedName>
</protein>
<organism evidence="4 5">
    <name type="scientific">Pneumocystis jirovecii (strain RU7)</name>
    <name type="common">Human pneumocystis pneumonia agent</name>
    <dbReference type="NCBI Taxonomy" id="1408657"/>
    <lineage>
        <taxon>Eukaryota</taxon>
        <taxon>Fungi</taxon>
        <taxon>Dikarya</taxon>
        <taxon>Ascomycota</taxon>
        <taxon>Taphrinomycotina</taxon>
        <taxon>Pneumocystomycetes</taxon>
        <taxon>Pneumocystaceae</taxon>
        <taxon>Pneumocystis</taxon>
    </lineage>
</organism>
<dbReference type="PANTHER" id="PTHR15678">
    <property type="entry name" value="ANTIGEN MLAA-22-RELATED"/>
    <property type="match status" value="1"/>
</dbReference>
<evidence type="ECO:0000313" key="4">
    <source>
        <dbReference type="EMBL" id="KTW30090.1"/>
    </source>
</evidence>
<proteinExistence type="predicted"/>